<proteinExistence type="predicted"/>
<protein>
    <submittedName>
        <fullName evidence="1">11520_t:CDS:1</fullName>
    </submittedName>
</protein>
<evidence type="ECO:0000313" key="2">
    <source>
        <dbReference type="Proteomes" id="UP000789396"/>
    </source>
</evidence>
<name>A0A9N9DIZ9_9GLOM</name>
<dbReference type="Proteomes" id="UP000789396">
    <property type="component" value="Unassembled WGS sequence"/>
</dbReference>
<dbReference type="EMBL" id="CAJVPZ010012152">
    <property type="protein sequence ID" value="CAG8637117.1"/>
    <property type="molecule type" value="Genomic_DNA"/>
</dbReference>
<dbReference type="OrthoDB" id="2394845at2759"/>
<comment type="caution">
    <text evidence="1">The sequence shown here is derived from an EMBL/GenBank/DDBJ whole genome shotgun (WGS) entry which is preliminary data.</text>
</comment>
<feature type="non-terminal residue" evidence="1">
    <location>
        <position position="209"/>
    </location>
</feature>
<accession>A0A9N9DIZ9</accession>
<gene>
    <name evidence="1" type="ORF">RFULGI_LOCUS7944</name>
</gene>
<reference evidence="1" key="1">
    <citation type="submission" date="2021-06" db="EMBL/GenBank/DDBJ databases">
        <authorList>
            <person name="Kallberg Y."/>
            <person name="Tangrot J."/>
            <person name="Rosling A."/>
        </authorList>
    </citation>
    <scope>NUCLEOTIDE SEQUENCE</scope>
    <source>
        <strain evidence="1">IN212</strain>
    </source>
</reference>
<dbReference type="AlphaFoldDB" id="A0A9N9DIZ9"/>
<sequence>SYENCSEDNSDDHFDDCFEENDETLLKENITKPHPRIKCNYCSKTFERGLASRMQMHLNSCLKAPNNAKANLKQKNSTTFGKSTQKYQKTMPIDNFIDIYTLSIYSNFKKMKISLQKIPNTFLNEIQILVEEHESKDFNIEAMGLDQFEISKRTNEVITKEDDEYSEFDQDIEEEIYNNISEIIDSENEEIYEASNADNISTFEMNIDD</sequence>
<organism evidence="1 2">
    <name type="scientific">Racocetra fulgida</name>
    <dbReference type="NCBI Taxonomy" id="60492"/>
    <lineage>
        <taxon>Eukaryota</taxon>
        <taxon>Fungi</taxon>
        <taxon>Fungi incertae sedis</taxon>
        <taxon>Mucoromycota</taxon>
        <taxon>Glomeromycotina</taxon>
        <taxon>Glomeromycetes</taxon>
        <taxon>Diversisporales</taxon>
        <taxon>Gigasporaceae</taxon>
        <taxon>Racocetra</taxon>
    </lineage>
</organism>
<evidence type="ECO:0000313" key="1">
    <source>
        <dbReference type="EMBL" id="CAG8637117.1"/>
    </source>
</evidence>
<keyword evidence="2" id="KW-1185">Reference proteome</keyword>